<accession>A0A371I8I0</accession>
<dbReference type="Proteomes" id="UP000257109">
    <property type="component" value="Unassembled WGS sequence"/>
</dbReference>
<evidence type="ECO:0000313" key="3">
    <source>
        <dbReference type="Proteomes" id="UP000257109"/>
    </source>
</evidence>
<name>A0A371I8I0_MUCPR</name>
<dbReference type="EMBL" id="QJKJ01000660">
    <property type="protein sequence ID" value="RDY11341.1"/>
    <property type="molecule type" value="Genomic_DNA"/>
</dbReference>
<feature type="transmembrane region" description="Helical" evidence="1">
    <location>
        <begin position="6"/>
        <end position="26"/>
    </location>
</feature>
<keyword evidence="3" id="KW-1185">Reference proteome</keyword>
<comment type="caution">
    <text evidence="2">The sequence shown here is derived from an EMBL/GenBank/DDBJ whole genome shotgun (WGS) entry which is preliminary data.</text>
</comment>
<feature type="non-terminal residue" evidence="2">
    <location>
        <position position="1"/>
    </location>
</feature>
<evidence type="ECO:0000313" key="2">
    <source>
        <dbReference type="EMBL" id="RDY11341.1"/>
    </source>
</evidence>
<keyword evidence="1" id="KW-0812">Transmembrane</keyword>
<evidence type="ECO:0000256" key="1">
    <source>
        <dbReference type="SAM" id="Phobius"/>
    </source>
</evidence>
<keyword evidence="1" id="KW-1133">Transmembrane helix</keyword>
<reference evidence="2" key="1">
    <citation type="submission" date="2018-05" db="EMBL/GenBank/DDBJ databases">
        <title>Draft genome of Mucuna pruriens seed.</title>
        <authorList>
            <person name="Nnadi N.E."/>
            <person name="Vos R."/>
            <person name="Hasami M.H."/>
            <person name="Devisetty U.K."/>
            <person name="Aguiy J.C."/>
        </authorList>
    </citation>
    <scope>NUCLEOTIDE SEQUENCE [LARGE SCALE GENOMIC DNA]</scope>
    <source>
        <strain evidence="2">JCA_2017</strain>
    </source>
</reference>
<dbReference type="OrthoDB" id="1431662at2759"/>
<proteinExistence type="predicted"/>
<keyword evidence="1" id="KW-0472">Membrane</keyword>
<organism evidence="2 3">
    <name type="scientific">Mucuna pruriens</name>
    <name type="common">Velvet bean</name>
    <name type="synonym">Dolichos pruriens</name>
    <dbReference type="NCBI Taxonomy" id="157652"/>
    <lineage>
        <taxon>Eukaryota</taxon>
        <taxon>Viridiplantae</taxon>
        <taxon>Streptophyta</taxon>
        <taxon>Embryophyta</taxon>
        <taxon>Tracheophyta</taxon>
        <taxon>Spermatophyta</taxon>
        <taxon>Magnoliopsida</taxon>
        <taxon>eudicotyledons</taxon>
        <taxon>Gunneridae</taxon>
        <taxon>Pentapetalae</taxon>
        <taxon>rosids</taxon>
        <taxon>fabids</taxon>
        <taxon>Fabales</taxon>
        <taxon>Fabaceae</taxon>
        <taxon>Papilionoideae</taxon>
        <taxon>50 kb inversion clade</taxon>
        <taxon>NPAAA clade</taxon>
        <taxon>indigoferoid/millettioid clade</taxon>
        <taxon>Phaseoleae</taxon>
        <taxon>Mucuna</taxon>
    </lineage>
</organism>
<gene>
    <name evidence="2" type="ORF">CR513_04015</name>
</gene>
<dbReference type="AlphaFoldDB" id="A0A371I8I0"/>
<protein>
    <submittedName>
        <fullName evidence="2">Uncharacterized protein</fullName>
    </submittedName>
</protein>
<sequence>MAPITTYFLMFISSVFYVFWDARLVLEEFTVQDRLDVRVSMSKINLEMLNGSYKQEVVFVKFTVGAN</sequence>